<evidence type="ECO:0000313" key="2">
    <source>
        <dbReference type="Proteomes" id="UP000812440"/>
    </source>
</evidence>
<dbReference type="PANTHER" id="PTHR13333:SF5">
    <property type="entry name" value="M-AAA PROTEASE-INTERACTING PROTEIN 1, MITOCHONDRIAL"/>
    <property type="match status" value="1"/>
</dbReference>
<protein>
    <submittedName>
        <fullName evidence="1">Uncharacterized protein</fullName>
    </submittedName>
</protein>
<dbReference type="GO" id="GO:0005743">
    <property type="term" value="C:mitochondrial inner membrane"/>
    <property type="evidence" value="ECO:0007669"/>
    <property type="project" value="TreeGrafter"/>
</dbReference>
<feature type="non-terminal residue" evidence="1">
    <location>
        <position position="1"/>
    </location>
</feature>
<dbReference type="GO" id="GO:0043022">
    <property type="term" value="F:ribosome binding"/>
    <property type="evidence" value="ECO:0007669"/>
    <property type="project" value="TreeGrafter"/>
</dbReference>
<keyword evidence="2" id="KW-1185">Reference proteome</keyword>
<evidence type="ECO:0000313" key="1">
    <source>
        <dbReference type="EMBL" id="KAG8432669.1"/>
    </source>
</evidence>
<comment type="caution">
    <text evidence="1">The sequence shown here is derived from an EMBL/GenBank/DDBJ whole genome shotgun (WGS) entry which is preliminary data.</text>
</comment>
<accession>A0A8T2IIV6</accession>
<dbReference type="Proteomes" id="UP000812440">
    <property type="component" value="Chromosome 9"/>
</dbReference>
<organism evidence="1 2">
    <name type="scientific">Hymenochirus boettgeri</name>
    <name type="common">Congo dwarf clawed frog</name>
    <dbReference type="NCBI Taxonomy" id="247094"/>
    <lineage>
        <taxon>Eukaryota</taxon>
        <taxon>Metazoa</taxon>
        <taxon>Chordata</taxon>
        <taxon>Craniata</taxon>
        <taxon>Vertebrata</taxon>
        <taxon>Euteleostomi</taxon>
        <taxon>Amphibia</taxon>
        <taxon>Batrachia</taxon>
        <taxon>Anura</taxon>
        <taxon>Pipoidea</taxon>
        <taxon>Pipidae</taxon>
        <taxon>Pipinae</taxon>
        <taxon>Hymenochirus</taxon>
    </lineage>
</organism>
<gene>
    <name evidence="1" type="ORF">GDO86_017058</name>
</gene>
<reference evidence="1" key="1">
    <citation type="thesis" date="2020" institute="ProQuest LLC" country="789 East Eisenhower Parkway, Ann Arbor, MI, USA">
        <title>Comparative Genomics and Chromosome Evolution.</title>
        <authorList>
            <person name="Mudd A.B."/>
        </authorList>
    </citation>
    <scope>NUCLEOTIDE SEQUENCE</scope>
    <source>
        <strain evidence="1">Female2</strain>
        <tissue evidence="1">Blood</tissue>
    </source>
</reference>
<proteinExistence type="predicted"/>
<sequence>TILPNAKGSPWQNKAEQSLTTYSGGRVLLMHRMRRSLLLLYRLHTWRPLRPQWSVPLVSPAELPRTSGILSPRRTYSSDSGLERRKVLVVGLPNPVIWFRSRIYFFLIRAYFDQDFNIDQFTDGAKQAFTLVSRLLSQCKFDELKNLVCSEVVSPGYM</sequence>
<dbReference type="GO" id="GO:0032979">
    <property type="term" value="P:protein insertion into mitochondrial inner membrane from matrix"/>
    <property type="evidence" value="ECO:0007669"/>
    <property type="project" value="TreeGrafter"/>
</dbReference>
<dbReference type="EMBL" id="JAACNH010000009">
    <property type="protein sequence ID" value="KAG8432669.1"/>
    <property type="molecule type" value="Genomic_DNA"/>
</dbReference>
<dbReference type="PANTHER" id="PTHR13333">
    <property type="entry name" value="M-AAA PROTEASE-INTERACTING PROTEIN 1, MITOCHONDRIAL"/>
    <property type="match status" value="1"/>
</dbReference>
<name>A0A8T2IIV6_9PIPI</name>
<dbReference type="AlphaFoldDB" id="A0A8T2IIV6"/>
<dbReference type="OrthoDB" id="7249367at2759"/>